<evidence type="ECO:0000256" key="5">
    <source>
        <dbReference type="ARBA" id="ARBA00038058"/>
    </source>
</evidence>
<accession>A0ABX2G574</accession>
<evidence type="ECO:0000256" key="2">
    <source>
        <dbReference type="ARBA" id="ARBA00022741"/>
    </source>
</evidence>
<dbReference type="InterPro" id="IPR045028">
    <property type="entry name" value="DinG/Rad3-like"/>
</dbReference>
<dbReference type="InterPro" id="IPR006555">
    <property type="entry name" value="ATP-dep_Helicase_C"/>
</dbReference>
<dbReference type="Proteomes" id="UP001516061">
    <property type="component" value="Unassembled WGS sequence"/>
</dbReference>
<proteinExistence type="inferred from homology"/>
<keyword evidence="4" id="KW-0067">ATP-binding</keyword>
<dbReference type="RefSeq" id="WP_173806450.1">
    <property type="nucleotide sequence ID" value="NZ_JABSNM010000016.1"/>
</dbReference>
<protein>
    <recommendedName>
        <fullName evidence="6">DNA 5'-3' helicase</fullName>
        <ecNumber evidence="6">5.6.2.3</ecNumber>
    </recommendedName>
</protein>
<comment type="caution">
    <text evidence="9">The sequence shown here is derived from an EMBL/GenBank/DDBJ whole genome shotgun (WGS) entry which is preliminary data.</text>
</comment>
<sequence>MNDAAPDTSPGDDAFALRAEVARAFAPGGDLARLDPRFRPRPGQTRLADAVAQALDSRDVLVAEAGTGVGKTYAYLVPLLLSGLRAMVSTATKSLQDQLFLRDLPRLARLFGLPVQVALLKGRASYLCLHRLTLARQAPEPLDVFALRQLARIETWAQGTRSGDLAEVDGLDERSAVIPLVSSTRDNCLGADCPSWRQCHVVQARREAMQADIVVVNHHLFFADLTLRDTGMAELLPSVDAVVFDEAHQLNEAGVQFLGRTLASSQLMDFGRDLLAAGLTQARGFGPWQELAARCELAARELRLACAGPGRTSVRLRWDERAGQAPFDEALERVARVAAEAAQHLEAVEAAGPDLQRLLERARSLLSRAEAFGAEAEPGRVRWIDAGAHQARLTESPLDVRETLRAQVESGRRAWIFTSATLGDEPSLAWFTRRAGLEEARTLQVASPFDYAGRARLHVPRLFPKPADPRHPDEVTALAARCAQALGGRTFVLTTTLRALQRIGEGLRARLQGRGIEVLMQGEGPKRALLARFLERPRAVLVGSHSFWEGIDVPGDALQCVVIDKLPFPPPNDPLAEARSRAIEAEGGSAFNDHFVPETAIALKQGAGRLIRSESDRGLLVICDTRLVQMGYGRRLLAALPPMGRLESEAEVRAWLESLAGEGAPRAASPPTLPV</sequence>
<dbReference type="InterPro" id="IPR011545">
    <property type="entry name" value="DEAD/DEAH_box_helicase_dom"/>
</dbReference>
<keyword evidence="9" id="KW-0347">Helicase</keyword>
<evidence type="ECO:0000313" key="10">
    <source>
        <dbReference type="Proteomes" id="UP001516061"/>
    </source>
</evidence>
<dbReference type="InterPro" id="IPR027417">
    <property type="entry name" value="P-loop_NTPase"/>
</dbReference>
<dbReference type="PROSITE" id="PS51193">
    <property type="entry name" value="HELICASE_ATP_BIND_2"/>
    <property type="match status" value="1"/>
</dbReference>
<evidence type="ECO:0000256" key="7">
    <source>
        <dbReference type="ARBA" id="ARBA00048954"/>
    </source>
</evidence>
<dbReference type="SMART" id="SM00487">
    <property type="entry name" value="DEXDc"/>
    <property type="match status" value="1"/>
</dbReference>
<dbReference type="SMART" id="SM00491">
    <property type="entry name" value="HELICc2"/>
    <property type="match status" value="1"/>
</dbReference>
<dbReference type="SUPFAM" id="SSF52540">
    <property type="entry name" value="P-loop containing nucleoside triphosphate hydrolases"/>
    <property type="match status" value="2"/>
</dbReference>
<evidence type="ECO:0000313" key="9">
    <source>
        <dbReference type="EMBL" id="NRT57476.1"/>
    </source>
</evidence>
<comment type="similarity">
    <text evidence="5">Belongs to the helicase family. DinG subfamily.</text>
</comment>
<keyword evidence="10" id="KW-1185">Reference proteome</keyword>
<comment type="cofactor">
    <cofactor evidence="1">
        <name>[4Fe-4S] cluster</name>
        <dbReference type="ChEBI" id="CHEBI:49883"/>
    </cofactor>
</comment>
<comment type="catalytic activity">
    <reaction evidence="7">
        <text>ATP + H2O = ADP + phosphate + H(+)</text>
        <dbReference type="Rhea" id="RHEA:13065"/>
        <dbReference type="ChEBI" id="CHEBI:15377"/>
        <dbReference type="ChEBI" id="CHEBI:15378"/>
        <dbReference type="ChEBI" id="CHEBI:30616"/>
        <dbReference type="ChEBI" id="CHEBI:43474"/>
        <dbReference type="ChEBI" id="CHEBI:456216"/>
        <dbReference type="EC" id="5.6.2.3"/>
    </reaction>
</comment>
<dbReference type="GO" id="GO:0003678">
    <property type="term" value="F:DNA helicase activity"/>
    <property type="evidence" value="ECO:0007669"/>
    <property type="project" value="UniProtKB-EC"/>
</dbReference>
<evidence type="ECO:0000259" key="8">
    <source>
        <dbReference type="PROSITE" id="PS51193"/>
    </source>
</evidence>
<name>A0ABX2G574_9BURK</name>
<dbReference type="InterPro" id="IPR014013">
    <property type="entry name" value="Helic_SF1/SF2_ATP-bd_DinG/Rad3"/>
</dbReference>
<dbReference type="GO" id="GO:0016787">
    <property type="term" value="F:hydrolase activity"/>
    <property type="evidence" value="ECO:0007669"/>
    <property type="project" value="UniProtKB-KW"/>
</dbReference>
<dbReference type="PANTHER" id="PTHR11472:SF34">
    <property type="entry name" value="REGULATOR OF TELOMERE ELONGATION HELICASE 1"/>
    <property type="match status" value="1"/>
</dbReference>
<dbReference type="Pfam" id="PF00270">
    <property type="entry name" value="DEAD"/>
    <property type="match status" value="1"/>
</dbReference>
<dbReference type="Pfam" id="PF13307">
    <property type="entry name" value="Helicase_C_2"/>
    <property type="match status" value="1"/>
</dbReference>
<dbReference type="PANTHER" id="PTHR11472">
    <property type="entry name" value="DNA REPAIR DEAD HELICASE RAD3/XP-D SUBFAMILY MEMBER"/>
    <property type="match status" value="1"/>
</dbReference>
<keyword evidence="3 9" id="KW-0378">Hydrolase</keyword>
<keyword evidence="2" id="KW-0547">Nucleotide-binding</keyword>
<evidence type="ECO:0000256" key="4">
    <source>
        <dbReference type="ARBA" id="ARBA00022840"/>
    </source>
</evidence>
<reference evidence="9 10" key="1">
    <citation type="submission" date="2020-05" db="EMBL/GenBank/DDBJ databases">
        <title>Genomic Encyclopedia of Type Strains, Phase IV (KMG-V): Genome sequencing to study the core and pangenomes of soil and plant-associated prokaryotes.</title>
        <authorList>
            <person name="Whitman W."/>
        </authorList>
    </citation>
    <scope>NUCLEOTIDE SEQUENCE [LARGE SCALE GENOMIC DNA]</scope>
    <source>
        <strain evidence="9 10">C29</strain>
    </source>
</reference>
<dbReference type="InterPro" id="IPR014001">
    <property type="entry name" value="Helicase_ATP-bd"/>
</dbReference>
<dbReference type="EMBL" id="JABSNM010000016">
    <property type="protein sequence ID" value="NRT57476.1"/>
    <property type="molecule type" value="Genomic_DNA"/>
</dbReference>
<gene>
    <name evidence="9" type="ORF">HNQ01_003232</name>
</gene>
<feature type="domain" description="Helicase ATP-binding" evidence="8">
    <location>
        <begin position="30"/>
        <end position="314"/>
    </location>
</feature>
<dbReference type="Gene3D" id="3.40.50.300">
    <property type="entry name" value="P-loop containing nucleotide triphosphate hydrolases"/>
    <property type="match status" value="2"/>
</dbReference>
<organism evidence="9 10">
    <name type="scientific">Sphaerotilus uruguayifluvii</name>
    <dbReference type="NCBI Taxonomy" id="2735897"/>
    <lineage>
        <taxon>Bacteria</taxon>
        <taxon>Pseudomonadati</taxon>
        <taxon>Pseudomonadota</taxon>
        <taxon>Betaproteobacteria</taxon>
        <taxon>Burkholderiales</taxon>
        <taxon>Sphaerotilaceae</taxon>
        <taxon>Sphaerotilus</taxon>
    </lineage>
</organism>
<evidence type="ECO:0000256" key="3">
    <source>
        <dbReference type="ARBA" id="ARBA00022801"/>
    </source>
</evidence>
<evidence type="ECO:0000256" key="6">
    <source>
        <dbReference type="ARBA" id="ARBA00044969"/>
    </source>
</evidence>
<dbReference type="EC" id="5.6.2.3" evidence="6"/>
<evidence type="ECO:0000256" key="1">
    <source>
        <dbReference type="ARBA" id="ARBA00001966"/>
    </source>
</evidence>